<accession>A0AB73SXD9</accession>
<dbReference type="InterPro" id="IPR052371">
    <property type="entry name" value="BFD-associated_ferredoxin"/>
</dbReference>
<evidence type="ECO:0000256" key="4">
    <source>
        <dbReference type="ARBA" id="ARBA00022982"/>
    </source>
</evidence>
<evidence type="ECO:0000256" key="1">
    <source>
        <dbReference type="ARBA" id="ARBA00022448"/>
    </source>
</evidence>
<dbReference type="GO" id="GO:0046872">
    <property type="term" value="F:metal ion binding"/>
    <property type="evidence" value="ECO:0007669"/>
    <property type="project" value="UniProtKB-KW"/>
</dbReference>
<gene>
    <name evidence="10" type="ORF">C7383_12618</name>
</gene>
<dbReference type="Pfam" id="PF04324">
    <property type="entry name" value="Fer2_BFD"/>
    <property type="match status" value="1"/>
</dbReference>
<dbReference type="PANTHER" id="PTHR37424">
    <property type="entry name" value="BACTERIOFERRITIN-ASSOCIATED FERREDOXIN"/>
    <property type="match status" value="1"/>
</dbReference>
<dbReference type="InterPro" id="IPR041854">
    <property type="entry name" value="BFD-like_2Fe2S-bd_dom_sf"/>
</dbReference>
<reference evidence="10 11" key="1">
    <citation type="submission" date="2018-05" db="EMBL/GenBank/DDBJ databases">
        <authorList>
            <person name="Goeker M."/>
            <person name="Huntemann M."/>
            <person name="Clum A."/>
            <person name="Pillay M."/>
            <person name="Palaniappan K."/>
            <person name="Varghese N."/>
            <person name="Mikhailova N."/>
            <person name="Stamatis D."/>
            <person name="Reddy T."/>
            <person name="Daum C."/>
            <person name="Shapiro N."/>
            <person name="Ivanova N."/>
            <person name="Kyrpides N."/>
            <person name="Woyke T."/>
        </authorList>
    </citation>
    <scope>NUCLEOTIDE SEQUENCE [LARGE SCALE GENOMIC DNA]</scope>
    <source>
        <strain evidence="10 11">DSM 26524</strain>
    </source>
</reference>
<dbReference type="Proteomes" id="UP000245412">
    <property type="component" value="Unassembled WGS sequence"/>
</dbReference>
<dbReference type="InterPro" id="IPR007419">
    <property type="entry name" value="BFD-like_2Fe2S-bd_dom"/>
</dbReference>
<dbReference type="AlphaFoldDB" id="A0AB73SXD9"/>
<evidence type="ECO:0000256" key="6">
    <source>
        <dbReference type="ARBA" id="ARBA00023014"/>
    </source>
</evidence>
<comment type="similarity">
    <text evidence="8">Belongs to the Bfd family.</text>
</comment>
<evidence type="ECO:0000256" key="3">
    <source>
        <dbReference type="ARBA" id="ARBA00022723"/>
    </source>
</evidence>
<dbReference type="PANTHER" id="PTHR37424:SF1">
    <property type="entry name" value="BACTERIOFERRITIN-ASSOCIATED FERREDOXIN"/>
    <property type="match status" value="1"/>
</dbReference>
<evidence type="ECO:0000256" key="8">
    <source>
        <dbReference type="ARBA" id="ARBA00046332"/>
    </source>
</evidence>
<evidence type="ECO:0000256" key="5">
    <source>
        <dbReference type="ARBA" id="ARBA00023004"/>
    </source>
</evidence>
<keyword evidence="11" id="KW-1185">Reference proteome</keyword>
<keyword evidence="1" id="KW-0813">Transport</keyword>
<organism evidence="10 11">
    <name type="scientific">Murimonas intestini</name>
    <dbReference type="NCBI Taxonomy" id="1337051"/>
    <lineage>
        <taxon>Bacteria</taxon>
        <taxon>Bacillati</taxon>
        <taxon>Bacillota</taxon>
        <taxon>Clostridia</taxon>
        <taxon>Lachnospirales</taxon>
        <taxon>Lachnospiraceae</taxon>
        <taxon>Murimonas</taxon>
    </lineage>
</organism>
<comment type="caution">
    <text evidence="10">The sequence shown here is derived from an EMBL/GenBank/DDBJ whole genome shotgun (WGS) entry which is preliminary data.</text>
</comment>
<evidence type="ECO:0000256" key="2">
    <source>
        <dbReference type="ARBA" id="ARBA00022714"/>
    </source>
</evidence>
<evidence type="ECO:0000259" key="9">
    <source>
        <dbReference type="Pfam" id="PF04324"/>
    </source>
</evidence>
<keyword evidence="4" id="KW-0249">Electron transport</keyword>
<name>A0AB73SXD9_9FIRM</name>
<evidence type="ECO:0000313" key="10">
    <source>
        <dbReference type="EMBL" id="PWJ72005.1"/>
    </source>
</evidence>
<keyword evidence="3" id="KW-0479">Metal-binding</keyword>
<keyword evidence="2" id="KW-0001">2Fe-2S</keyword>
<feature type="domain" description="BFD-like [2Fe-2S]-binding" evidence="9">
    <location>
        <begin position="6"/>
        <end position="54"/>
    </location>
</feature>
<evidence type="ECO:0000313" key="11">
    <source>
        <dbReference type="Proteomes" id="UP000245412"/>
    </source>
</evidence>
<protein>
    <recommendedName>
        <fullName evidence="7">Bacterioferritin-associated ferredoxin</fullName>
    </recommendedName>
</protein>
<dbReference type="RefSeq" id="WP_109748847.1">
    <property type="nucleotide sequence ID" value="NZ_JANKBI010000027.1"/>
</dbReference>
<keyword evidence="6" id="KW-0411">Iron-sulfur</keyword>
<keyword evidence="5" id="KW-0408">Iron</keyword>
<proteinExistence type="inferred from homology"/>
<evidence type="ECO:0000256" key="7">
    <source>
        <dbReference type="ARBA" id="ARBA00039386"/>
    </source>
</evidence>
<dbReference type="EMBL" id="QGGY01000026">
    <property type="protein sequence ID" value="PWJ72005.1"/>
    <property type="molecule type" value="Genomic_DNA"/>
</dbReference>
<dbReference type="Gene3D" id="1.10.10.1100">
    <property type="entry name" value="BFD-like [2Fe-2S]-binding domain"/>
    <property type="match status" value="1"/>
</dbReference>
<dbReference type="GO" id="GO:0051537">
    <property type="term" value="F:2 iron, 2 sulfur cluster binding"/>
    <property type="evidence" value="ECO:0007669"/>
    <property type="project" value="UniProtKB-KW"/>
</dbReference>
<sequence>MNSNTVICACNGVTAGQIEKAVQSGARTFEDVQQMLHIGRQCIKCRDMAEFLIEGFAEEQNTHENALRDSDV</sequence>